<name>A0A6G3XJQ5_9ACTN</name>
<reference evidence="1" key="1">
    <citation type="submission" date="2020-01" db="EMBL/GenBank/DDBJ databases">
        <title>Insect and environment-associated Actinomycetes.</title>
        <authorList>
            <person name="Currrie C."/>
            <person name="Chevrette M."/>
            <person name="Carlson C."/>
            <person name="Stubbendieck R."/>
            <person name="Wendt-Pienkowski E."/>
        </authorList>
    </citation>
    <scope>NUCLEOTIDE SEQUENCE</scope>
    <source>
        <strain evidence="1">SID7499</strain>
    </source>
</reference>
<sequence>ASLPKPQIGFNYLGRFAIAEDKAHVAPEVWSPAPESGGLGGGGDAEVPLSHSIDLNAQTQDRAEGPRLIAVWSWADALFTEEEVRELAET</sequence>
<comment type="caution">
    <text evidence="1">The sequence shown here is derived from an EMBL/GenBank/DDBJ whole genome shotgun (WGS) entry which is preliminary data.</text>
</comment>
<proteinExistence type="predicted"/>
<evidence type="ECO:0000313" key="1">
    <source>
        <dbReference type="EMBL" id="NEE17760.1"/>
    </source>
</evidence>
<protein>
    <submittedName>
        <fullName evidence="1">Uncharacterized protein</fullName>
    </submittedName>
</protein>
<dbReference type="Gene3D" id="3.30.559.30">
    <property type="entry name" value="Nonribosomal peptide synthetase, condensation domain"/>
    <property type="match status" value="1"/>
</dbReference>
<feature type="non-terminal residue" evidence="1">
    <location>
        <position position="90"/>
    </location>
</feature>
<gene>
    <name evidence="1" type="ORF">G3M58_66280</name>
</gene>
<dbReference type="AlphaFoldDB" id="A0A6G3XJQ5"/>
<dbReference type="EMBL" id="JAAGMN010006911">
    <property type="protein sequence ID" value="NEE17760.1"/>
    <property type="molecule type" value="Genomic_DNA"/>
</dbReference>
<accession>A0A6G3XJQ5</accession>
<feature type="non-terminal residue" evidence="1">
    <location>
        <position position="1"/>
    </location>
</feature>
<organism evidence="1">
    <name type="scientific">Streptomyces sp. SID7499</name>
    <dbReference type="NCBI Taxonomy" id="2706086"/>
    <lineage>
        <taxon>Bacteria</taxon>
        <taxon>Bacillati</taxon>
        <taxon>Actinomycetota</taxon>
        <taxon>Actinomycetes</taxon>
        <taxon>Kitasatosporales</taxon>
        <taxon>Streptomycetaceae</taxon>
        <taxon>Streptomyces</taxon>
    </lineage>
</organism>